<evidence type="ECO:0000313" key="2">
    <source>
        <dbReference type="EMBL" id="GEU40426.1"/>
    </source>
</evidence>
<dbReference type="InterPro" id="IPR000477">
    <property type="entry name" value="RT_dom"/>
</dbReference>
<dbReference type="GO" id="GO:0003964">
    <property type="term" value="F:RNA-directed DNA polymerase activity"/>
    <property type="evidence" value="ECO:0007669"/>
    <property type="project" value="UniProtKB-KW"/>
</dbReference>
<protein>
    <submittedName>
        <fullName evidence="2">Putative reverse transcriptase domain-containing protein</fullName>
    </submittedName>
</protein>
<comment type="caution">
    <text evidence="2">The sequence shown here is derived from an EMBL/GenBank/DDBJ whole genome shotgun (WGS) entry which is preliminary data.</text>
</comment>
<sequence>MDWLSKRNLVIACHEKVVRIPLEGDEILWVHGERTEGVVKTLMNTKVDEPKLSDIFVVRYFFDVFPKGLMNRVCKPYLDKFVIVFIDDILIYSKTKEEHEVHLKLVLESLRKEKLYAKFSKCEFWLEEVHLFGHVVNHNDKNEDFIVYCDASNQGLGCVLMQRGKSVIYTDHKTLQHILNQKELNMRQRRWIELFSDYECEIRYHPGKVNVVADVLSRKEQVKPRCVRAMAMTIQFEVKEMILAAQSEAFKQDNILTERLHGLDQQMEKEMRFCTLWIEFGFYW</sequence>
<dbReference type="PANTHER" id="PTHR24559">
    <property type="entry name" value="TRANSPOSON TY3-I GAG-POL POLYPROTEIN"/>
    <property type="match status" value="1"/>
</dbReference>
<dbReference type="CDD" id="cd01647">
    <property type="entry name" value="RT_LTR"/>
    <property type="match status" value="1"/>
</dbReference>
<accession>A0A6L2JTW0</accession>
<dbReference type="EMBL" id="BKCJ010001301">
    <property type="protein sequence ID" value="GEU40426.1"/>
    <property type="molecule type" value="Genomic_DNA"/>
</dbReference>
<dbReference type="InterPro" id="IPR043502">
    <property type="entry name" value="DNA/RNA_pol_sf"/>
</dbReference>
<dbReference type="InterPro" id="IPR053134">
    <property type="entry name" value="RNA-dir_DNA_polymerase"/>
</dbReference>
<name>A0A6L2JTW0_TANCI</name>
<dbReference type="AlphaFoldDB" id="A0A6L2JTW0"/>
<proteinExistence type="predicted"/>
<organism evidence="2">
    <name type="scientific">Tanacetum cinerariifolium</name>
    <name type="common">Dalmatian daisy</name>
    <name type="synonym">Chrysanthemum cinerariifolium</name>
    <dbReference type="NCBI Taxonomy" id="118510"/>
    <lineage>
        <taxon>Eukaryota</taxon>
        <taxon>Viridiplantae</taxon>
        <taxon>Streptophyta</taxon>
        <taxon>Embryophyta</taxon>
        <taxon>Tracheophyta</taxon>
        <taxon>Spermatophyta</taxon>
        <taxon>Magnoliopsida</taxon>
        <taxon>eudicotyledons</taxon>
        <taxon>Gunneridae</taxon>
        <taxon>Pentapetalae</taxon>
        <taxon>asterids</taxon>
        <taxon>campanulids</taxon>
        <taxon>Asterales</taxon>
        <taxon>Asteraceae</taxon>
        <taxon>Asteroideae</taxon>
        <taxon>Anthemideae</taxon>
        <taxon>Anthemidinae</taxon>
        <taxon>Tanacetum</taxon>
    </lineage>
</organism>
<dbReference type="Gene3D" id="3.30.70.270">
    <property type="match status" value="1"/>
</dbReference>
<dbReference type="InterPro" id="IPR043128">
    <property type="entry name" value="Rev_trsase/Diguanyl_cyclase"/>
</dbReference>
<dbReference type="Pfam" id="PF00078">
    <property type="entry name" value="RVT_1"/>
    <property type="match status" value="1"/>
</dbReference>
<evidence type="ECO:0000259" key="1">
    <source>
        <dbReference type="Pfam" id="PF00078"/>
    </source>
</evidence>
<dbReference type="PANTHER" id="PTHR24559:SF444">
    <property type="entry name" value="REVERSE TRANSCRIPTASE DOMAIN-CONTAINING PROTEIN"/>
    <property type="match status" value="1"/>
</dbReference>
<keyword evidence="2" id="KW-0548">Nucleotidyltransferase</keyword>
<reference evidence="2" key="1">
    <citation type="journal article" date="2019" name="Sci. Rep.">
        <title>Draft genome of Tanacetum cinerariifolium, the natural source of mosquito coil.</title>
        <authorList>
            <person name="Yamashiro T."/>
            <person name="Shiraishi A."/>
            <person name="Satake H."/>
            <person name="Nakayama K."/>
        </authorList>
    </citation>
    <scope>NUCLEOTIDE SEQUENCE</scope>
</reference>
<keyword evidence="2" id="KW-0808">Transferase</keyword>
<gene>
    <name evidence="2" type="ORF">Tci_012404</name>
</gene>
<feature type="domain" description="Reverse transcriptase" evidence="1">
    <location>
        <begin position="69"/>
        <end position="135"/>
    </location>
</feature>
<dbReference type="SUPFAM" id="SSF56672">
    <property type="entry name" value="DNA/RNA polymerases"/>
    <property type="match status" value="1"/>
</dbReference>
<keyword evidence="2" id="KW-0695">RNA-directed DNA polymerase</keyword>